<evidence type="ECO:0000313" key="2">
    <source>
        <dbReference type="EMBL" id="KAL3800860.1"/>
    </source>
</evidence>
<dbReference type="EMBL" id="JABMIG020000030">
    <property type="protein sequence ID" value="KAL3800860.1"/>
    <property type="molecule type" value="Genomic_DNA"/>
</dbReference>
<keyword evidence="3" id="KW-1185">Reference proteome</keyword>
<proteinExistence type="predicted"/>
<gene>
    <name evidence="2" type="ORF">HJC23_001697</name>
</gene>
<organism evidence="2 3">
    <name type="scientific">Cyclotella cryptica</name>
    <dbReference type="NCBI Taxonomy" id="29204"/>
    <lineage>
        <taxon>Eukaryota</taxon>
        <taxon>Sar</taxon>
        <taxon>Stramenopiles</taxon>
        <taxon>Ochrophyta</taxon>
        <taxon>Bacillariophyta</taxon>
        <taxon>Coscinodiscophyceae</taxon>
        <taxon>Thalassiosirophycidae</taxon>
        <taxon>Stephanodiscales</taxon>
        <taxon>Stephanodiscaceae</taxon>
        <taxon>Cyclotella</taxon>
    </lineage>
</organism>
<evidence type="ECO:0000313" key="3">
    <source>
        <dbReference type="Proteomes" id="UP001516023"/>
    </source>
</evidence>
<name>A0ABD3QKF6_9STRA</name>
<dbReference type="Proteomes" id="UP001516023">
    <property type="component" value="Unassembled WGS sequence"/>
</dbReference>
<evidence type="ECO:0000256" key="1">
    <source>
        <dbReference type="SAM" id="MobiDB-lite"/>
    </source>
</evidence>
<feature type="region of interest" description="Disordered" evidence="1">
    <location>
        <begin position="164"/>
        <end position="190"/>
    </location>
</feature>
<dbReference type="AlphaFoldDB" id="A0ABD3QKF6"/>
<accession>A0ABD3QKF6</accession>
<feature type="compositionally biased region" description="Basic residues" evidence="1">
    <location>
        <begin position="177"/>
        <end position="190"/>
    </location>
</feature>
<protein>
    <submittedName>
        <fullName evidence="2">Uncharacterized protein</fullName>
    </submittedName>
</protein>
<reference evidence="2 3" key="1">
    <citation type="journal article" date="2020" name="G3 (Bethesda)">
        <title>Improved Reference Genome for Cyclotella cryptica CCMP332, a Model for Cell Wall Morphogenesis, Salinity Adaptation, and Lipid Production in Diatoms (Bacillariophyta).</title>
        <authorList>
            <person name="Roberts W.R."/>
            <person name="Downey K.M."/>
            <person name="Ruck E.C."/>
            <person name="Traller J.C."/>
            <person name="Alverson A.J."/>
        </authorList>
    </citation>
    <scope>NUCLEOTIDE SEQUENCE [LARGE SCALE GENOMIC DNA]</scope>
    <source>
        <strain evidence="2 3">CCMP332</strain>
    </source>
</reference>
<sequence>MTIFQSIQAQFTDKDANAKAINVARRLTRNNEPDLLREFGVNGVRYDVSRDHGRIPIAICSAMPAALRLPFIHNTNTIVQLIIILPHHVLSLSNNKEEDRDEKFSHEFCKMMALKVHTESDFPVECRDYYDAMVLLKRRNSGSGVKKEADAYAGMSSGDRIDAMRAKDEGHLNSAQIKRRMTTRKNGRLY</sequence>
<comment type="caution">
    <text evidence="2">The sequence shown here is derived from an EMBL/GenBank/DDBJ whole genome shotgun (WGS) entry which is preliminary data.</text>
</comment>